<evidence type="ECO:0000256" key="8">
    <source>
        <dbReference type="ARBA" id="ARBA00052101"/>
    </source>
</evidence>
<dbReference type="AlphaFoldDB" id="K8P289"/>
<evidence type="ECO:0000259" key="12">
    <source>
        <dbReference type="Pfam" id="PF02782"/>
    </source>
</evidence>
<feature type="binding site" evidence="9">
    <location>
        <position position="244"/>
    </location>
    <ligand>
        <name>glycerol</name>
        <dbReference type="ChEBI" id="CHEBI:17754"/>
    </ligand>
</feature>
<dbReference type="GO" id="GO:0005524">
    <property type="term" value="F:ATP binding"/>
    <property type="evidence" value="ECO:0007669"/>
    <property type="project" value="UniProtKB-UniRule"/>
</dbReference>
<feature type="binding site" evidence="9">
    <location>
        <position position="12"/>
    </location>
    <ligand>
        <name>sn-glycerol 3-phosphate</name>
        <dbReference type="ChEBI" id="CHEBI:57597"/>
    </ligand>
</feature>
<feature type="binding site" evidence="9">
    <location>
        <position position="308"/>
    </location>
    <ligand>
        <name>ADP</name>
        <dbReference type="ChEBI" id="CHEBI:456216"/>
    </ligand>
</feature>
<dbReference type="Proteomes" id="UP000001095">
    <property type="component" value="Unassembled WGS sequence"/>
</dbReference>
<dbReference type="GO" id="GO:0019563">
    <property type="term" value="P:glycerol catabolic process"/>
    <property type="evidence" value="ECO:0007669"/>
    <property type="project" value="UniProtKB-UniRule"/>
</dbReference>
<comment type="similarity">
    <text evidence="2 9 10">Belongs to the FGGY kinase family.</text>
</comment>
<evidence type="ECO:0000256" key="9">
    <source>
        <dbReference type="HAMAP-Rule" id="MF_00186"/>
    </source>
</evidence>
<sequence>MASHILAIDQGTTSSRAIVFRSDISIAAQAQQEFQQHFPASGWVEHEPEDIWTSTLATCREVMSKAGVQAADIAAIGITNQRETTVVWDRATGRAVHRAIVWQDRRTAEICAKLKADGHEPLVTSRTGLIIDPYFSGTKVAWILDQVPGARERAERGELMFGTVDSYLLWRLTGGKVHATDATNASRTLLFNIHTGQWDDDLLKLLRVPRSMLPDVRDSSASYGTTVPELLGGSIAVRGIAGDQQAATIGQACFTPGMMKSTYGTGCFALLNTGTTAVSSTNKLLTTVAYQLNGQRTYALEGSIFVAGSAVQWLRDGLGLIKHASETGPLADENDTMQSVYLVPAFVGLGAPYWNPRVRGALFGLTRNTGPAELAHAVLESVCYQTYDLWAAMRADWPEAKQANTVLRVDGGMTASDWTMQRLADLLDAPVDRPMIQETTALGAAYLAGLGAGIYPEPARFADSWRLERRFKPNMSDATRTRKLKGWSQAVKGVLASDPGED</sequence>
<evidence type="ECO:0000313" key="14">
    <source>
        <dbReference type="Proteomes" id="UP000001095"/>
    </source>
</evidence>
<keyword evidence="14" id="KW-1185">Reference proteome</keyword>
<dbReference type="PROSITE" id="PS00445">
    <property type="entry name" value="FGGY_KINASES_2"/>
    <property type="match status" value="1"/>
</dbReference>
<feature type="binding site" evidence="9">
    <location>
        <position position="82"/>
    </location>
    <ligand>
        <name>glycerol</name>
        <dbReference type="ChEBI" id="CHEBI:17754"/>
    </ligand>
</feature>
<keyword evidence="4 9" id="KW-0547">Nucleotide-binding</keyword>
<dbReference type="RefSeq" id="WP_002714400.1">
    <property type="nucleotide sequence ID" value="NZ_KB375281.1"/>
</dbReference>
<feature type="binding site" evidence="9">
    <location>
        <position position="83"/>
    </location>
    <ligand>
        <name>sn-glycerol 3-phosphate</name>
        <dbReference type="ChEBI" id="CHEBI:57597"/>
    </ligand>
</feature>
<feature type="binding site" evidence="9">
    <location>
        <position position="134"/>
    </location>
    <ligand>
        <name>sn-glycerol 3-phosphate</name>
        <dbReference type="ChEBI" id="CHEBI:57597"/>
    </ligand>
</feature>
<evidence type="ECO:0000256" key="2">
    <source>
        <dbReference type="ARBA" id="ARBA00009156"/>
    </source>
</evidence>
<dbReference type="EMBL" id="AGWY01000015">
    <property type="protein sequence ID" value="EKS32553.1"/>
    <property type="molecule type" value="Genomic_DNA"/>
</dbReference>
<feature type="binding site" evidence="9">
    <location>
        <position position="312"/>
    </location>
    <ligand>
        <name>ATP</name>
        <dbReference type="ChEBI" id="CHEBI:30616"/>
    </ligand>
</feature>
<feature type="binding site" evidence="9">
    <location>
        <position position="243"/>
    </location>
    <ligand>
        <name>glycerol</name>
        <dbReference type="ChEBI" id="CHEBI:17754"/>
    </ligand>
</feature>
<reference evidence="13 14" key="1">
    <citation type="submission" date="2012-04" db="EMBL/GenBank/DDBJ databases">
        <title>The Genome Sequence of Afipia clevelandensis ATCC 49720.</title>
        <authorList>
            <consortium name="The Broad Institute Genome Sequencing Platform"/>
            <person name="Earl A."/>
            <person name="Ward D."/>
            <person name="Feldgarden M."/>
            <person name="Gevers D."/>
            <person name="Huys G."/>
            <person name="Walker B."/>
            <person name="Young S.K."/>
            <person name="Zeng Q."/>
            <person name="Gargeya S."/>
            <person name="Fitzgerald M."/>
            <person name="Haas B."/>
            <person name="Abouelleil A."/>
            <person name="Alvarado L."/>
            <person name="Arachchi H.M."/>
            <person name="Berlin A."/>
            <person name="Chapman S.B."/>
            <person name="Goldberg J."/>
            <person name="Griggs A."/>
            <person name="Gujja S."/>
            <person name="Hansen M."/>
            <person name="Howarth C."/>
            <person name="Imamovic A."/>
            <person name="Larimer J."/>
            <person name="McCowen C."/>
            <person name="Montmayeur A."/>
            <person name="Murphy C."/>
            <person name="Neiman D."/>
            <person name="Pearson M."/>
            <person name="Priest M."/>
            <person name="Roberts A."/>
            <person name="Saif S."/>
            <person name="Shea T."/>
            <person name="Sisk P."/>
            <person name="Sykes S."/>
            <person name="Wortman J."/>
            <person name="Nusbaum C."/>
            <person name="Birren B."/>
        </authorList>
    </citation>
    <scope>NUCLEOTIDE SEQUENCE [LARGE SCALE GENOMIC DNA]</scope>
    <source>
        <strain evidence="13 14">ATCC 49720</strain>
    </source>
</reference>
<feature type="binding site" evidence="9">
    <location>
        <position position="243"/>
    </location>
    <ligand>
        <name>sn-glycerol 3-phosphate</name>
        <dbReference type="ChEBI" id="CHEBI:57597"/>
    </ligand>
</feature>
<evidence type="ECO:0000256" key="5">
    <source>
        <dbReference type="ARBA" id="ARBA00022777"/>
    </source>
</evidence>
<organism evidence="13 14">
    <name type="scientific">Afipia clevelandensis ATCC 49720</name>
    <dbReference type="NCBI Taxonomy" id="883079"/>
    <lineage>
        <taxon>Bacteria</taxon>
        <taxon>Pseudomonadati</taxon>
        <taxon>Pseudomonadota</taxon>
        <taxon>Alphaproteobacteria</taxon>
        <taxon>Hyphomicrobiales</taxon>
        <taxon>Nitrobacteraceae</taxon>
        <taxon>Afipia</taxon>
    </lineage>
</organism>
<dbReference type="PATRIC" id="fig|883079.3.peg.3609"/>
<dbReference type="GO" id="GO:0005829">
    <property type="term" value="C:cytosol"/>
    <property type="evidence" value="ECO:0007669"/>
    <property type="project" value="TreeGrafter"/>
</dbReference>
<feature type="binding site" evidence="9">
    <location>
        <position position="308"/>
    </location>
    <ligand>
        <name>ATP</name>
        <dbReference type="ChEBI" id="CHEBI:30616"/>
    </ligand>
</feature>
<gene>
    <name evidence="9" type="primary">glpK</name>
    <name evidence="13" type="ORF">HMPREF9696_03530</name>
</gene>
<dbReference type="Pfam" id="PF00370">
    <property type="entry name" value="FGGY_N"/>
    <property type="match status" value="1"/>
</dbReference>
<keyword evidence="7 9" id="KW-0067">ATP-binding</keyword>
<comment type="pathway">
    <text evidence="1 9">Polyol metabolism; glycerol degradation via glycerol kinase pathway; sn-glycerol 3-phosphate from glycerol: step 1/1.</text>
</comment>
<evidence type="ECO:0000256" key="6">
    <source>
        <dbReference type="ARBA" id="ARBA00022798"/>
    </source>
</evidence>
<keyword evidence="6 9" id="KW-0319">Glycerol metabolism</keyword>
<dbReference type="InterPro" id="IPR018485">
    <property type="entry name" value="FGGY_C"/>
</dbReference>
<dbReference type="Gene3D" id="3.30.420.40">
    <property type="match status" value="2"/>
</dbReference>
<feature type="binding site" evidence="9">
    <location>
        <position position="14"/>
    </location>
    <ligand>
        <name>ATP</name>
        <dbReference type="ChEBI" id="CHEBI:30616"/>
    </ligand>
</feature>
<evidence type="ECO:0000256" key="10">
    <source>
        <dbReference type="RuleBase" id="RU003733"/>
    </source>
</evidence>
<proteinExistence type="inferred from homology"/>
<feature type="binding site" evidence="9">
    <location>
        <position position="16"/>
    </location>
    <ligand>
        <name>ADP</name>
        <dbReference type="ChEBI" id="CHEBI:456216"/>
    </ligand>
</feature>
<feature type="binding site" evidence="9">
    <location>
        <position position="134"/>
    </location>
    <ligand>
        <name>glycerol</name>
        <dbReference type="ChEBI" id="CHEBI:17754"/>
    </ligand>
</feature>
<comment type="caution">
    <text evidence="13">The sequence shown here is derived from an EMBL/GenBank/DDBJ whole genome shotgun (WGS) entry which is preliminary data.</text>
</comment>
<dbReference type="NCBIfam" id="NF000756">
    <property type="entry name" value="PRK00047.1"/>
    <property type="match status" value="1"/>
</dbReference>
<comment type="function">
    <text evidence="9">Key enzyme in the regulation of glycerol uptake and metabolism. Catalyzes the phosphorylation of glycerol to yield sn-glycerol 3-phosphate.</text>
</comment>
<name>K8P289_9BRAD</name>
<comment type="caution">
    <text evidence="9">Lacks conserved residue(s) required for the propagation of feature annotation.</text>
</comment>
<dbReference type="PANTHER" id="PTHR10196">
    <property type="entry name" value="SUGAR KINASE"/>
    <property type="match status" value="1"/>
</dbReference>
<dbReference type="Pfam" id="PF02782">
    <property type="entry name" value="FGGY_C"/>
    <property type="match status" value="1"/>
</dbReference>
<evidence type="ECO:0000259" key="11">
    <source>
        <dbReference type="Pfam" id="PF00370"/>
    </source>
</evidence>
<dbReference type="InterPro" id="IPR018484">
    <property type="entry name" value="FGGY_N"/>
</dbReference>
<dbReference type="SUPFAM" id="SSF53067">
    <property type="entry name" value="Actin-like ATPase domain"/>
    <property type="match status" value="2"/>
</dbReference>
<dbReference type="EC" id="2.7.1.30" evidence="9"/>
<dbReference type="InterPro" id="IPR018483">
    <property type="entry name" value="Carb_kinase_FGGY_CS"/>
</dbReference>
<dbReference type="InterPro" id="IPR043129">
    <property type="entry name" value="ATPase_NBD"/>
</dbReference>
<dbReference type="FunFam" id="3.30.420.40:FF:000007">
    <property type="entry name" value="Glycerol kinase"/>
    <property type="match status" value="1"/>
</dbReference>
<protein>
    <recommendedName>
        <fullName evidence="9">Glycerol kinase</fullName>
        <ecNumber evidence="9">2.7.1.30</ecNumber>
    </recommendedName>
    <alternativeName>
        <fullName evidence="9">ATP:glycerol 3-phosphotransferase</fullName>
    </alternativeName>
    <alternativeName>
        <fullName evidence="9">Glycerokinase</fullName>
        <shortName evidence="9">GK</shortName>
    </alternativeName>
</protein>
<dbReference type="InterPro" id="IPR000577">
    <property type="entry name" value="Carb_kinase_FGGY"/>
</dbReference>
<feature type="binding site" evidence="9">
    <location>
        <position position="82"/>
    </location>
    <ligand>
        <name>sn-glycerol 3-phosphate</name>
        <dbReference type="ChEBI" id="CHEBI:57597"/>
    </ligand>
</feature>
<feature type="domain" description="Carbohydrate kinase FGGY C-terminal" evidence="12">
    <location>
        <begin position="260"/>
        <end position="450"/>
    </location>
</feature>
<feature type="binding site" evidence="9">
    <location>
        <position position="12"/>
    </location>
    <ligand>
        <name>ADP</name>
        <dbReference type="ChEBI" id="CHEBI:456216"/>
    </ligand>
</feature>
<feature type="binding site" evidence="9">
    <location>
        <position position="412"/>
    </location>
    <ligand>
        <name>ADP</name>
        <dbReference type="ChEBI" id="CHEBI:456216"/>
    </ligand>
</feature>
<dbReference type="OrthoDB" id="9805576at2"/>
<dbReference type="CDD" id="cd07786">
    <property type="entry name" value="FGGY_EcGK_like"/>
    <property type="match status" value="1"/>
</dbReference>
<feature type="binding site" evidence="9">
    <location>
        <position position="265"/>
    </location>
    <ligand>
        <name>ATP</name>
        <dbReference type="ChEBI" id="CHEBI:30616"/>
    </ligand>
</feature>
<evidence type="ECO:0000256" key="3">
    <source>
        <dbReference type="ARBA" id="ARBA00022679"/>
    </source>
</evidence>
<dbReference type="UniPathway" id="UPA00618">
    <property type="reaction ID" value="UER00672"/>
</dbReference>
<feature type="binding site" evidence="9">
    <location>
        <position position="83"/>
    </location>
    <ligand>
        <name>glycerol</name>
        <dbReference type="ChEBI" id="CHEBI:17754"/>
    </ligand>
</feature>
<evidence type="ECO:0000256" key="7">
    <source>
        <dbReference type="ARBA" id="ARBA00022840"/>
    </source>
</evidence>
<evidence type="ECO:0000256" key="4">
    <source>
        <dbReference type="ARBA" id="ARBA00022741"/>
    </source>
</evidence>
<dbReference type="GO" id="GO:0006072">
    <property type="term" value="P:glycerol-3-phosphate metabolic process"/>
    <property type="evidence" value="ECO:0007669"/>
    <property type="project" value="InterPro"/>
</dbReference>
<evidence type="ECO:0000256" key="1">
    <source>
        <dbReference type="ARBA" id="ARBA00005190"/>
    </source>
</evidence>
<dbReference type="GO" id="GO:0004370">
    <property type="term" value="F:glycerol kinase activity"/>
    <property type="evidence" value="ECO:0007669"/>
    <property type="project" value="UniProtKB-UniRule"/>
</dbReference>
<feature type="binding site" evidence="9">
    <location>
        <position position="412"/>
    </location>
    <ligand>
        <name>ATP</name>
        <dbReference type="ChEBI" id="CHEBI:30616"/>
    </ligand>
</feature>
<dbReference type="HAMAP" id="MF_00186">
    <property type="entry name" value="Glycerol_kin"/>
    <property type="match status" value="1"/>
</dbReference>
<feature type="domain" description="Carbohydrate kinase FGGY N-terminal" evidence="11">
    <location>
        <begin position="5"/>
        <end position="250"/>
    </location>
</feature>
<keyword evidence="5 9" id="KW-0418">Kinase</keyword>
<dbReference type="InterPro" id="IPR005999">
    <property type="entry name" value="Glycerol_kin"/>
</dbReference>
<accession>K8P289</accession>
<dbReference type="PIRSF" id="PIRSF000538">
    <property type="entry name" value="GlpK"/>
    <property type="match status" value="1"/>
</dbReference>
<feature type="binding site" evidence="9">
    <location>
        <position position="265"/>
    </location>
    <ligand>
        <name>ADP</name>
        <dbReference type="ChEBI" id="CHEBI:456216"/>
    </ligand>
</feature>
<feature type="binding site" evidence="9">
    <location>
        <position position="13"/>
    </location>
    <ligand>
        <name>ATP</name>
        <dbReference type="ChEBI" id="CHEBI:30616"/>
    </ligand>
</feature>
<dbReference type="PANTHER" id="PTHR10196:SF78">
    <property type="entry name" value="GLYCEROL KINASE"/>
    <property type="match status" value="1"/>
</dbReference>
<dbReference type="PROSITE" id="PS00933">
    <property type="entry name" value="FGGY_KINASES_1"/>
    <property type="match status" value="1"/>
</dbReference>
<dbReference type="FunFam" id="3.30.420.40:FF:000008">
    <property type="entry name" value="Glycerol kinase"/>
    <property type="match status" value="1"/>
</dbReference>
<feature type="binding site" evidence="9">
    <location>
        <position position="12"/>
    </location>
    <ligand>
        <name>ATP</name>
        <dbReference type="ChEBI" id="CHEBI:30616"/>
    </ligand>
</feature>
<keyword evidence="3 9" id="KW-0808">Transferase</keyword>
<dbReference type="NCBIfam" id="TIGR01311">
    <property type="entry name" value="glycerol_kin"/>
    <property type="match status" value="1"/>
</dbReference>
<evidence type="ECO:0000313" key="13">
    <source>
        <dbReference type="EMBL" id="EKS32553.1"/>
    </source>
</evidence>
<comment type="catalytic activity">
    <reaction evidence="8 9">
        <text>glycerol + ATP = sn-glycerol 3-phosphate + ADP + H(+)</text>
        <dbReference type="Rhea" id="RHEA:21644"/>
        <dbReference type="ChEBI" id="CHEBI:15378"/>
        <dbReference type="ChEBI" id="CHEBI:17754"/>
        <dbReference type="ChEBI" id="CHEBI:30616"/>
        <dbReference type="ChEBI" id="CHEBI:57597"/>
        <dbReference type="ChEBI" id="CHEBI:456216"/>
        <dbReference type="EC" id="2.7.1.30"/>
    </reaction>
</comment>
<dbReference type="HOGENOM" id="CLU_009281_2_3_5"/>
<comment type="activity regulation">
    <text evidence="9">Inhibited by fructose 1,6-bisphosphate (FBP).</text>
</comment>